<dbReference type="GO" id="GO:0007021">
    <property type="term" value="P:tubulin complex assembly"/>
    <property type="evidence" value="ECO:0007669"/>
    <property type="project" value="InterPro"/>
</dbReference>
<proteinExistence type="inferred from homology"/>
<dbReference type="AlphaFoldDB" id="A0A915CPI7"/>
<dbReference type="InterPro" id="IPR000938">
    <property type="entry name" value="CAP-Gly_domain"/>
</dbReference>
<evidence type="ECO:0000256" key="3">
    <source>
        <dbReference type="ARBA" id="ARBA00023186"/>
    </source>
</evidence>
<dbReference type="PANTHER" id="PTHR18916">
    <property type="entry name" value="DYNACTIN 1-RELATED MICROTUBULE-BINDING"/>
    <property type="match status" value="1"/>
</dbReference>
<feature type="domain" description="Ubiquitin-like" evidence="5">
    <location>
        <begin position="6"/>
        <end position="83"/>
    </location>
</feature>
<dbReference type="Pfam" id="PF01302">
    <property type="entry name" value="CAP_GLY"/>
    <property type="match status" value="1"/>
</dbReference>
<evidence type="ECO:0000313" key="7">
    <source>
        <dbReference type="Proteomes" id="UP000887574"/>
    </source>
</evidence>
<dbReference type="InterPro" id="IPR045172">
    <property type="entry name" value="TBCB_Ubl"/>
</dbReference>
<evidence type="ECO:0000313" key="8">
    <source>
        <dbReference type="WBParaSite" id="jg10833"/>
    </source>
</evidence>
<dbReference type="SUPFAM" id="SSF74924">
    <property type="entry name" value="Cap-Gly domain"/>
    <property type="match status" value="1"/>
</dbReference>
<comment type="similarity">
    <text evidence="4">Belongs to the TBCB family.</text>
</comment>
<protein>
    <submittedName>
        <fullName evidence="8">CAP-Gly domain-containing protein</fullName>
    </submittedName>
</protein>
<dbReference type="GO" id="GO:0005737">
    <property type="term" value="C:cytoplasm"/>
    <property type="evidence" value="ECO:0007669"/>
    <property type="project" value="UniProtKB-SubCell"/>
</dbReference>
<reference evidence="8" key="1">
    <citation type="submission" date="2022-11" db="UniProtKB">
        <authorList>
            <consortium name="WormBaseParasite"/>
        </authorList>
    </citation>
    <scope>IDENTIFICATION</scope>
</reference>
<dbReference type="Pfam" id="PF14560">
    <property type="entry name" value="Ubiquitin_2"/>
    <property type="match status" value="1"/>
</dbReference>
<sequence length="241" mass="26634">MSSKILHLQITSSKSEYPYETRYPATMALVEFKIKLELVVGIYAQDMKLELRSAEGKFLAELFEDGKTLEELGIKDESVIHVVDTTGNSPSMDAESGQNSARYTLNEDDYANRKDTARKWMQELGVGKTSPSSNEEVPNFIKIGVRCKIQSSASQAPKIGQIAFIGNTHFKPGMWIGVIYDQAVGKNDGSIDGHRYFTCEPNHGGFVVPKAVKPLLDTDSSSVQNNSNLKAATIIPQREEI</sequence>
<dbReference type="CDD" id="cd01789">
    <property type="entry name" value="Ubl_TBCB"/>
    <property type="match status" value="1"/>
</dbReference>
<comment type="subcellular location">
    <subcellularLocation>
        <location evidence="1">Cytoplasm</location>
    </subcellularLocation>
</comment>
<evidence type="ECO:0000259" key="5">
    <source>
        <dbReference type="PROSITE" id="PS50053"/>
    </source>
</evidence>
<keyword evidence="3" id="KW-0143">Chaperone</keyword>
<dbReference type="Proteomes" id="UP000887574">
    <property type="component" value="Unplaced"/>
</dbReference>
<evidence type="ECO:0000256" key="4">
    <source>
        <dbReference type="ARBA" id="ARBA00025779"/>
    </source>
</evidence>
<keyword evidence="7" id="KW-1185">Reference proteome</keyword>
<feature type="domain" description="CAP-Gly" evidence="6">
    <location>
        <begin position="166"/>
        <end position="208"/>
    </location>
</feature>
<dbReference type="Gene3D" id="3.10.20.90">
    <property type="entry name" value="Phosphatidylinositol 3-kinase Catalytic Subunit, Chain A, domain 1"/>
    <property type="match status" value="1"/>
</dbReference>
<dbReference type="InterPro" id="IPR036859">
    <property type="entry name" value="CAP-Gly_dom_sf"/>
</dbReference>
<evidence type="ECO:0000259" key="6">
    <source>
        <dbReference type="PROSITE" id="PS50245"/>
    </source>
</evidence>
<evidence type="ECO:0000256" key="2">
    <source>
        <dbReference type="ARBA" id="ARBA00022490"/>
    </source>
</evidence>
<dbReference type="PROSITE" id="PS00845">
    <property type="entry name" value="CAP_GLY_1"/>
    <property type="match status" value="1"/>
</dbReference>
<dbReference type="PROSITE" id="PS50053">
    <property type="entry name" value="UBIQUITIN_2"/>
    <property type="match status" value="1"/>
</dbReference>
<evidence type="ECO:0000256" key="1">
    <source>
        <dbReference type="ARBA" id="ARBA00004496"/>
    </source>
</evidence>
<dbReference type="SUPFAM" id="SSF54236">
    <property type="entry name" value="Ubiquitin-like"/>
    <property type="match status" value="1"/>
</dbReference>
<dbReference type="GO" id="GO:0035371">
    <property type="term" value="C:microtubule plus-end"/>
    <property type="evidence" value="ECO:0007669"/>
    <property type="project" value="TreeGrafter"/>
</dbReference>
<dbReference type="GO" id="GO:0043014">
    <property type="term" value="F:alpha-tubulin binding"/>
    <property type="evidence" value="ECO:0007669"/>
    <property type="project" value="InterPro"/>
</dbReference>
<dbReference type="PROSITE" id="PS50245">
    <property type="entry name" value="CAP_GLY_2"/>
    <property type="match status" value="1"/>
</dbReference>
<dbReference type="GO" id="GO:0005634">
    <property type="term" value="C:nucleus"/>
    <property type="evidence" value="ECO:0007669"/>
    <property type="project" value="TreeGrafter"/>
</dbReference>
<dbReference type="GO" id="GO:0031122">
    <property type="term" value="P:cytoplasmic microtubule organization"/>
    <property type="evidence" value="ECO:0007669"/>
    <property type="project" value="TreeGrafter"/>
</dbReference>
<dbReference type="WBParaSite" id="jg10833">
    <property type="protein sequence ID" value="jg10833"/>
    <property type="gene ID" value="jg10833"/>
</dbReference>
<keyword evidence="2" id="KW-0963">Cytoplasm</keyword>
<dbReference type="PANTHER" id="PTHR18916:SF85">
    <property type="entry name" value="TUBULIN-FOLDING COFACTOR B"/>
    <property type="match status" value="1"/>
</dbReference>
<organism evidence="7 8">
    <name type="scientific">Ditylenchus dipsaci</name>
    <dbReference type="NCBI Taxonomy" id="166011"/>
    <lineage>
        <taxon>Eukaryota</taxon>
        <taxon>Metazoa</taxon>
        <taxon>Ecdysozoa</taxon>
        <taxon>Nematoda</taxon>
        <taxon>Chromadorea</taxon>
        <taxon>Rhabditida</taxon>
        <taxon>Tylenchina</taxon>
        <taxon>Tylenchomorpha</taxon>
        <taxon>Sphaerularioidea</taxon>
        <taxon>Anguinidae</taxon>
        <taxon>Anguininae</taxon>
        <taxon>Ditylenchus</taxon>
    </lineage>
</organism>
<dbReference type="SMART" id="SM01052">
    <property type="entry name" value="CAP_GLY"/>
    <property type="match status" value="1"/>
</dbReference>
<accession>A0A915CPI7</accession>
<name>A0A915CPI7_9BILA</name>
<dbReference type="GO" id="GO:0007023">
    <property type="term" value="P:post-chaperonin tubulin folding pathway"/>
    <property type="evidence" value="ECO:0007669"/>
    <property type="project" value="InterPro"/>
</dbReference>
<dbReference type="InterPro" id="IPR000626">
    <property type="entry name" value="Ubiquitin-like_dom"/>
</dbReference>
<dbReference type="GO" id="GO:0051010">
    <property type="term" value="F:microtubule plus-end binding"/>
    <property type="evidence" value="ECO:0007669"/>
    <property type="project" value="TreeGrafter"/>
</dbReference>
<dbReference type="Gene3D" id="2.30.30.190">
    <property type="entry name" value="CAP Gly-rich-like domain"/>
    <property type="match status" value="1"/>
</dbReference>
<dbReference type="InterPro" id="IPR029071">
    <property type="entry name" value="Ubiquitin-like_domsf"/>
</dbReference>